<keyword evidence="1" id="KW-0472">Membrane</keyword>
<accession>A0ABR4KDW6</accession>
<evidence type="ECO:0000313" key="2">
    <source>
        <dbReference type="EMBL" id="KAL2850475.1"/>
    </source>
</evidence>
<evidence type="ECO:0000256" key="1">
    <source>
        <dbReference type="SAM" id="Phobius"/>
    </source>
</evidence>
<proteinExistence type="predicted"/>
<protein>
    <submittedName>
        <fullName evidence="2">Uncharacterized protein</fullName>
    </submittedName>
</protein>
<dbReference type="GeneID" id="98160745"/>
<keyword evidence="3" id="KW-1185">Reference proteome</keyword>
<comment type="caution">
    <text evidence="2">The sequence shown here is derived from an EMBL/GenBank/DDBJ whole genome shotgun (WGS) entry which is preliminary data.</text>
</comment>
<sequence length="109" mass="12608">MIPVLEQAFALPAGTVIQIPGEEAQLWWIIFSLLFLPAVALIFLDCVIGWVRLLDLAFFYSRESRIFAAFVVFVLFHILCHNGALRLRTFEMSLVLVFDVFDFFDIFDM</sequence>
<keyword evidence="1" id="KW-0812">Transmembrane</keyword>
<organism evidence="2 3">
    <name type="scientific">Aspergillus pseudodeflectus</name>
    <dbReference type="NCBI Taxonomy" id="176178"/>
    <lineage>
        <taxon>Eukaryota</taxon>
        <taxon>Fungi</taxon>
        <taxon>Dikarya</taxon>
        <taxon>Ascomycota</taxon>
        <taxon>Pezizomycotina</taxon>
        <taxon>Eurotiomycetes</taxon>
        <taxon>Eurotiomycetidae</taxon>
        <taxon>Eurotiales</taxon>
        <taxon>Aspergillaceae</taxon>
        <taxon>Aspergillus</taxon>
        <taxon>Aspergillus subgen. Nidulantes</taxon>
    </lineage>
</organism>
<evidence type="ECO:0000313" key="3">
    <source>
        <dbReference type="Proteomes" id="UP001610444"/>
    </source>
</evidence>
<name>A0ABR4KDW6_9EURO</name>
<dbReference type="Proteomes" id="UP001610444">
    <property type="component" value="Unassembled WGS sequence"/>
</dbReference>
<gene>
    <name evidence="2" type="ORF">BJX68DRAFT_266683</name>
</gene>
<dbReference type="RefSeq" id="XP_070899344.1">
    <property type="nucleotide sequence ID" value="XM_071045581.1"/>
</dbReference>
<reference evidence="2 3" key="1">
    <citation type="submission" date="2024-07" db="EMBL/GenBank/DDBJ databases">
        <title>Section-level genome sequencing and comparative genomics of Aspergillus sections Usti and Cavernicolus.</title>
        <authorList>
            <consortium name="Lawrence Berkeley National Laboratory"/>
            <person name="Nybo J.L."/>
            <person name="Vesth T.C."/>
            <person name="Theobald S."/>
            <person name="Frisvad J.C."/>
            <person name="Larsen T.O."/>
            <person name="Kjaerboelling I."/>
            <person name="Rothschild-Mancinelli K."/>
            <person name="Lyhne E.K."/>
            <person name="Kogle M.E."/>
            <person name="Barry K."/>
            <person name="Clum A."/>
            <person name="Na H."/>
            <person name="Ledsgaard L."/>
            <person name="Lin J."/>
            <person name="Lipzen A."/>
            <person name="Kuo A."/>
            <person name="Riley R."/>
            <person name="Mondo S."/>
            <person name="LaButti K."/>
            <person name="Haridas S."/>
            <person name="Pangalinan J."/>
            <person name="Salamov A.A."/>
            <person name="Simmons B.A."/>
            <person name="Magnuson J.K."/>
            <person name="Chen J."/>
            <person name="Drula E."/>
            <person name="Henrissat B."/>
            <person name="Wiebenga A."/>
            <person name="Lubbers R.J."/>
            <person name="Gomes A.C."/>
            <person name="Macurrencykelacurrency M.R."/>
            <person name="Stajich J."/>
            <person name="Grigoriev I.V."/>
            <person name="Mortensen U.H."/>
            <person name="De vries R.P."/>
            <person name="Baker S.E."/>
            <person name="Andersen M.R."/>
        </authorList>
    </citation>
    <scope>NUCLEOTIDE SEQUENCE [LARGE SCALE GENOMIC DNA]</scope>
    <source>
        <strain evidence="2 3">CBS 756.74</strain>
    </source>
</reference>
<dbReference type="EMBL" id="JBFXLR010000020">
    <property type="protein sequence ID" value="KAL2850475.1"/>
    <property type="molecule type" value="Genomic_DNA"/>
</dbReference>
<feature type="transmembrane region" description="Helical" evidence="1">
    <location>
        <begin position="26"/>
        <end position="54"/>
    </location>
</feature>
<feature type="transmembrane region" description="Helical" evidence="1">
    <location>
        <begin position="66"/>
        <end position="84"/>
    </location>
</feature>
<keyword evidence="1" id="KW-1133">Transmembrane helix</keyword>